<proteinExistence type="predicted"/>
<evidence type="ECO:0000313" key="1">
    <source>
        <dbReference type="EMBL" id="MFC3625610.1"/>
    </source>
</evidence>
<keyword evidence="2" id="KW-1185">Reference proteome</keyword>
<protein>
    <recommendedName>
        <fullName evidence="3">Type 4 fimbrial biogenesis protein PilX N-terminal domain-containing protein</fullName>
    </recommendedName>
</protein>
<evidence type="ECO:0000313" key="2">
    <source>
        <dbReference type="Proteomes" id="UP001595636"/>
    </source>
</evidence>
<name>A0ABV7TS83_9NEIS</name>
<gene>
    <name evidence="1" type="ORF">ACFOKJ_05530</name>
</gene>
<sequence>MQQQQGFTTLLVSLILVFLVTLNVVIGSKSANLEVRTANNLYRTEAAFENAEQGVRSMWTQLNATLAANPSTALGNTKLTDGAYTANFCTSASSDCAATSTLPFPFIKSTGVDPSGATRTISQRVSYTYTAGKPPIISTPVTDALTALGNIAVGGNASVTSAKSGGSVTTSGSGSVASTSTSDFYQKTIVNGVETYLYAANGDKIKWTTDEFFMHYFGGLCPTTVSNYDLLRSLSDTTSVELAQQAGYCKAEVKASIAARSDGYICTSSCANADLSAAYSSGKRLMWLTAGGMKINANVVIGSSTDPVIIFVMESGTVQINGTSKIYGVVYVDVPEISSTVTSVTGSASCSCTTSITYNKPSKIWTDPIYTATTGHETQWCSNSACQNATAAQKCSPSQPGGAKTGDKSTCTYSITVDTGDLATTGQTEVVIEVLGTWDNSGGGNALIEGAALTSGNYSTTGGIEIVKSTGIINKWEAGTPGTNTLTTSSRGWSDMN</sequence>
<reference evidence="2" key="1">
    <citation type="journal article" date="2019" name="Int. J. Syst. Evol. Microbiol.">
        <title>The Global Catalogue of Microorganisms (GCM) 10K type strain sequencing project: providing services to taxonomists for standard genome sequencing and annotation.</title>
        <authorList>
            <consortium name="The Broad Institute Genomics Platform"/>
            <consortium name="The Broad Institute Genome Sequencing Center for Infectious Disease"/>
            <person name="Wu L."/>
            <person name="Ma J."/>
        </authorList>
    </citation>
    <scope>NUCLEOTIDE SEQUENCE [LARGE SCALE GENOMIC DNA]</scope>
    <source>
        <strain evidence="2">KCTC 42195</strain>
    </source>
</reference>
<dbReference type="Proteomes" id="UP001595636">
    <property type="component" value="Unassembled WGS sequence"/>
</dbReference>
<evidence type="ECO:0008006" key="3">
    <source>
        <dbReference type="Google" id="ProtNLM"/>
    </source>
</evidence>
<comment type="caution">
    <text evidence="1">The sequence shown here is derived from an EMBL/GenBank/DDBJ whole genome shotgun (WGS) entry which is preliminary data.</text>
</comment>
<accession>A0ABV7TS83</accession>
<dbReference type="EMBL" id="JBHRYH010000012">
    <property type="protein sequence ID" value="MFC3625610.1"/>
    <property type="molecule type" value="Genomic_DNA"/>
</dbReference>
<organism evidence="1 2">
    <name type="scientific">Vogesella amnigena</name>
    <dbReference type="NCBI Taxonomy" id="1507449"/>
    <lineage>
        <taxon>Bacteria</taxon>
        <taxon>Pseudomonadati</taxon>
        <taxon>Pseudomonadota</taxon>
        <taxon>Betaproteobacteria</taxon>
        <taxon>Neisseriales</taxon>
        <taxon>Chromobacteriaceae</taxon>
        <taxon>Vogesella</taxon>
    </lineage>
</organism>
<dbReference type="RefSeq" id="WP_390277298.1">
    <property type="nucleotide sequence ID" value="NZ_JBHRYH010000012.1"/>
</dbReference>